<accession>A0ACC2L3I7</accession>
<name>A0ACC2L3I7_PERAE</name>
<gene>
    <name evidence="1" type="ORF">MRB53_021122</name>
</gene>
<sequence length="84" mass="8841">MATVSDNAPSWAEQWGTTEDPEEDNNTKAKEKGGNKKKGDVKAAASLTLDKAKATAAAGANKVKNGTLMGMKWVKSKCQKGTSK</sequence>
<evidence type="ECO:0000313" key="2">
    <source>
        <dbReference type="Proteomes" id="UP001234297"/>
    </source>
</evidence>
<reference evidence="1 2" key="1">
    <citation type="journal article" date="2022" name="Hortic Res">
        <title>A haplotype resolved chromosomal level avocado genome allows analysis of novel avocado genes.</title>
        <authorList>
            <person name="Nath O."/>
            <person name="Fletcher S.J."/>
            <person name="Hayward A."/>
            <person name="Shaw L.M."/>
            <person name="Masouleh A.K."/>
            <person name="Furtado A."/>
            <person name="Henry R.J."/>
            <person name="Mitter N."/>
        </authorList>
    </citation>
    <scope>NUCLEOTIDE SEQUENCE [LARGE SCALE GENOMIC DNA]</scope>
    <source>
        <strain evidence="2">cv. Hass</strain>
    </source>
</reference>
<keyword evidence="2" id="KW-1185">Reference proteome</keyword>
<comment type="caution">
    <text evidence="1">The sequence shown here is derived from an EMBL/GenBank/DDBJ whole genome shotgun (WGS) entry which is preliminary data.</text>
</comment>
<dbReference type="Proteomes" id="UP001234297">
    <property type="component" value="Chromosome 6"/>
</dbReference>
<protein>
    <submittedName>
        <fullName evidence="1">Uncharacterized protein</fullName>
    </submittedName>
</protein>
<organism evidence="1 2">
    <name type="scientific">Persea americana</name>
    <name type="common">Avocado</name>
    <dbReference type="NCBI Taxonomy" id="3435"/>
    <lineage>
        <taxon>Eukaryota</taxon>
        <taxon>Viridiplantae</taxon>
        <taxon>Streptophyta</taxon>
        <taxon>Embryophyta</taxon>
        <taxon>Tracheophyta</taxon>
        <taxon>Spermatophyta</taxon>
        <taxon>Magnoliopsida</taxon>
        <taxon>Magnoliidae</taxon>
        <taxon>Laurales</taxon>
        <taxon>Lauraceae</taxon>
        <taxon>Persea</taxon>
    </lineage>
</organism>
<proteinExistence type="predicted"/>
<evidence type="ECO:0000313" key="1">
    <source>
        <dbReference type="EMBL" id="KAJ8627815.1"/>
    </source>
</evidence>
<dbReference type="EMBL" id="CM056814">
    <property type="protein sequence ID" value="KAJ8627815.1"/>
    <property type="molecule type" value="Genomic_DNA"/>
</dbReference>